<dbReference type="Proteomes" id="UP001217476">
    <property type="component" value="Chromosome"/>
</dbReference>
<accession>A0AAJ6B060</accession>
<name>A0AAJ6B060_9HYPH</name>
<dbReference type="Pfam" id="PF06698">
    <property type="entry name" value="DUF1192"/>
    <property type="match status" value="1"/>
</dbReference>
<dbReference type="EMBL" id="CP119312">
    <property type="protein sequence ID" value="WEK04867.1"/>
    <property type="molecule type" value="Genomic_DNA"/>
</dbReference>
<evidence type="ECO:0000313" key="1">
    <source>
        <dbReference type="EMBL" id="WEK04867.1"/>
    </source>
</evidence>
<protein>
    <submittedName>
        <fullName evidence="1">DUF1192 domain-containing protein</fullName>
    </submittedName>
</protein>
<reference evidence="1" key="1">
    <citation type="submission" date="2023-03" db="EMBL/GenBank/DDBJ databases">
        <title>Andean soil-derived lignocellulolytic bacterial consortium as a source of novel taxa and putative plastic-active enzymes.</title>
        <authorList>
            <person name="Diaz-Garcia L."/>
            <person name="Chuvochina M."/>
            <person name="Feuerriegel G."/>
            <person name="Bunk B."/>
            <person name="Sproer C."/>
            <person name="Streit W.R."/>
            <person name="Rodriguez L.M."/>
            <person name="Overmann J."/>
            <person name="Jimenez D.J."/>
        </authorList>
    </citation>
    <scope>NUCLEOTIDE SEQUENCE</scope>
    <source>
        <strain evidence="1">MAG 4196</strain>
    </source>
</reference>
<evidence type="ECO:0000313" key="2">
    <source>
        <dbReference type="Proteomes" id="UP001217476"/>
    </source>
</evidence>
<dbReference type="AlphaFoldDB" id="A0AAJ6B060"/>
<dbReference type="InterPro" id="IPR009579">
    <property type="entry name" value="DUF1192"/>
</dbReference>
<organism evidence="1 2">
    <name type="scientific">Candidatus Devosia phytovorans</name>
    <dbReference type="NCBI Taxonomy" id="3121372"/>
    <lineage>
        <taxon>Bacteria</taxon>
        <taxon>Pseudomonadati</taxon>
        <taxon>Pseudomonadota</taxon>
        <taxon>Alphaproteobacteria</taxon>
        <taxon>Hyphomicrobiales</taxon>
        <taxon>Devosiaceae</taxon>
        <taxon>Devosia</taxon>
    </lineage>
</organism>
<sequence length="86" mass="9667">MLDEVDLLCKRMGLDWTADTDEKRLLMFDEEIKKPKGHEVGMIIDTMSVEELAERIGLLEAEILRLKAAIDARGASKKAADAAFEF</sequence>
<proteinExistence type="predicted"/>
<gene>
    <name evidence="1" type="ORF">P0Y65_01020</name>
</gene>